<reference evidence="3" key="1">
    <citation type="journal article" date="2019" name="Int. J. Syst. Evol. Microbiol.">
        <title>The Global Catalogue of Microorganisms (GCM) 10K type strain sequencing project: providing services to taxonomists for standard genome sequencing and annotation.</title>
        <authorList>
            <consortium name="The Broad Institute Genomics Platform"/>
            <consortium name="The Broad Institute Genome Sequencing Center for Infectious Disease"/>
            <person name="Wu L."/>
            <person name="Ma J."/>
        </authorList>
    </citation>
    <scope>NUCLEOTIDE SEQUENCE [LARGE SCALE GENOMIC DNA]</scope>
    <source>
        <strain evidence="3">JCM 3399</strain>
    </source>
</reference>
<protein>
    <submittedName>
        <fullName evidence="2">Uncharacterized protein</fullName>
    </submittedName>
</protein>
<comment type="caution">
    <text evidence="2">The sequence shown here is derived from an EMBL/GenBank/DDBJ whole genome shotgun (WGS) entry which is preliminary data.</text>
</comment>
<dbReference type="EMBL" id="BMRP01000005">
    <property type="protein sequence ID" value="GGU55673.1"/>
    <property type="molecule type" value="Genomic_DNA"/>
</dbReference>
<evidence type="ECO:0000313" key="2">
    <source>
        <dbReference type="EMBL" id="GGU55673.1"/>
    </source>
</evidence>
<accession>A0ABQ2UV89</accession>
<organism evidence="2 3">
    <name type="scientific">Streptomyces albospinus</name>
    <dbReference type="NCBI Taxonomy" id="285515"/>
    <lineage>
        <taxon>Bacteria</taxon>
        <taxon>Bacillati</taxon>
        <taxon>Actinomycetota</taxon>
        <taxon>Actinomycetes</taxon>
        <taxon>Kitasatosporales</taxon>
        <taxon>Streptomycetaceae</taxon>
        <taxon>Streptomyces</taxon>
    </lineage>
</organism>
<keyword evidence="3" id="KW-1185">Reference proteome</keyword>
<gene>
    <name evidence="2" type="ORF">GCM10010211_20560</name>
</gene>
<sequence length="641" mass="70268">MGNDLVGKRWDAACAKARESRPWPRDEQDALALVYYLIATHESVEVEGISTQSVRYRIDNPFVLQQQLTELIPGPRSGPSLDAAAAMAERTRTRLAEAEADANESSGQHPVEGRIRHVWNSMQGVHFEDREDSLMSDEVGITLAEGHRWRDTGVNLFEQAVGKLRASLDRELLSAGGHPSLGATVEVTDGVHVGRTGSVSAVSWQADHERHTIEPAPESFTVRFSDLYESIDIAAADVTALPEWDRNFVVVHAGGPFPTEWSASVLLADADEKSLWRQTVLDALRDGWTGFGRLVVFVPRQGDGSQMAAEHHDWVSRAASCADEIIVRCLPGVSAPLQRGLLADIPTAAVCGRLVVMVPGGEPNQLLSRWLEQHAAPVAGGAAEAASIALKRIERGSERKGGERDVPLLAARTTGYFWWSSALRDAGRALISAEMEWVHSNEDTGHEALWWSMRARIRHADYHVTSELLLCHPMMTSVVAYRRREKWTDCEIVLVPCDNSLSNIPVREAPKGLALRLPTILTDFSGGSDHRERSRRTLHELFDIDGIDMDRLRTLGGRNDSSLVAANRNVTVLELTEDELASLLGRDDGATDGPAGPPLVICRVADLLAEPVCDWATLGAITRAVMPTWPPASGDFYTGRM</sequence>
<name>A0ABQ2UV89_9ACTN</name>
<evidence type="ECO:0000313" key="3">
    <source>
        <dbReference type="Proteomes" id="UP000654471"/>
    </source>
</evidence>
<dbReference type="RefSeq" id="WP_189298612.1">
    <property type="nucleotide sequence ID" value="NZ_BMRP01000005.1"/>
</dbReference>
<feature type="coiled-coil region" evidence="1">
    <location>
        <begin position="81"/>
        <end position="108"/>
    </location>
</feature>
<keyword evidence="1" id="KW-0175">Coiled coil</keyword>
<proteinExistence type="predicted"/>
<dbReference type="Proteomes" id="UP000654471">
    <property type="component" value="Unassembled WGS sequence"/>
</dbReference>
<evidence type="ECO:0000256" key="1">
    <source>
        <dbReference type="SAM" id="Coils"/>
    </source>
</evidence>